<proteinExistence type="predicted"/>
<dbReference type="InterPro" id="IPR007791">
    <property type="entry name" value="DjlA_N"/>
</dbReference>
<evidence type="ECO:0000259" key="1">
    <source>
        <dbReference type="Pfam" id="PF05099"/>
    </source>
</evidence>
<dbReference type="RefSeq" id="WP_418159133.1">
    <property type="nucleotide sequence ID" value="NZ_JBBLZC010000007.1"/>
</dbReference>
<dbReference type="Proteomes" id="UP001375743">
    <property type="component" value="Unassembled WGS sequence"/>
</dbReference>
<sequence>MPIGWLKTRFGSFKARVLAELADELETEMSEDLVEALAAASAMIAFADGVPSPDEREELLSVFEEEDRLTDVDLDDLFDAFDDYAERFEEDRAAAESEVLTVVSVFDDQPELGRLILRGALAVASSDGTLSPAEEKALGRLCDVLGLEVDELKKPVQRRHDEPDDTEHDED</sequence>
<dbReference type="Pfam" id="PF05099">
    <property type="entry name" value="TerB"/>
    <property type="match status" value="1"/>
</dbReference>
<gene>
    <name evidence="2" type="ORF">U1T56_08990</name>
</gene>
<accession>A0ABU8XPZ9</accession>
<name>A0ABU8XPZ9_9PROT</name>
<dbReference type="InterPro" id="IPR029024">
    <property type="entry name" value="TerB-like"/>
</dbReference>
<reference evidence="2 3" key="1">
    <citation type="submission" date="2024-01" db="EMBL/GenBank/DDBJ databases">
        <title>Multi-omics insights into the function and evolution of sodium benzoate biodegradation pathways in Benzoatithermus flavus gen. nov., sp. nov. from hot spring.</title>
        <authorList>
            <person name="Hu C.-J."/>
            <person name="Li W.-J."/>
        </authorList>
    </citation>
    <scope>NUCLEOTIDE SEQUENCE [LARGE SCALE GENOMIC DNA]</scope>
    <source>
        <strain evidence="2 3">SYSU G07066</strain>
    </source>
</reference>
<comment type="caution">
    <text evidence="2">The sequence shown here is derived from an EMBL/GenBank/DDBJ whole genome shotgun (WGS) entry which is preliminary data.</text>
</comment>
<evidence type="ECO:0000313" key="2">
    <source>
        <dbReference type="EMBL" id="MEK0083288.1"/>
    </source>
</evidence>
<organism evidence="2 3">
    <name type="scientific">Benzoatithermus flavus</name>
    <dbReference type="NCBI Taxonomy" id="3108223"/>
    <lineage>
        <taxon>Bacteria</taxon>
        <taxon>Pseudomonadati</taxon>
        <taxon>Pseudomonadota</taxon>
        <taxon>Alphaproteobacteria</taxon>
        <taxon>Geminicoccales</taxon>
        <taxon>Geminicoccaceae</taxon>
        <taxon>Benzoatithermus</taxon>
    </lineage>
</organism>
<dbReference type="Gene3D" id="1.10.3680.10">
    <property type="entry name" value="TerB-like"/>
    <property type="match status" value="1"/>
</dbReference>
<keyword evidence="3" id="KW-1185">Reference proteome</keyword>
<evidence type="ECO:0000313" key="3">
    <source>
        <dbReference type="Proteomes" id="UP001375743"/>
    </source>
</evidence>
<protein>
    <submittedName>
        <fullName evidence="2">TerB family tellurite resistance protein</fullName>
    </submittedName>
</protein>
<feature type="domain" description="Co-chaperone DjlA N-terminal" evidence="1">
    <location>
        <begin position="35"/>
        <end position="152"/>
    </location>
</feature>
<dbReference type="EMBL" id="JBBLZC010000007">
    <property type="protein sequence ID" value="MEK0083288.1"/>
    <property type="molecule type" value="Genomic_DNA"/>
</dbReference>
<dbReference type="SUPFAM" id="SSF158682">
    <property type="entry name" value="TerB-like"/>
    <property type="match status" value="1"/>
</dbReference>